<dbReference type="GO" id="GO:0015833">
    <property type="term" value="P:peptide transport"/>
    <property type="evidence" value="ECO:0007669"/>
    <property type="project" value="TreeGrafter"/>
</dbReference>
<evidence type="ECO:0000313" key="6">
    <source>
        <dbReference type="EMBL" id="MBK5926890.1"/>
    </source>
</evidence>
<dbReference type="RefSeq" id="WP_201156658.1">
    <property type="nucleotide sequence ID" value="NZ_NHSD01000182.1"/>
</dbReference>
<dbReference type="GO" id="GO:0030288">
    <property type="term" value="C:outer membrane-bounded periplasmic space"/>
    <property type="evidence" value="ECO:0007669"/>
    <property type="project" value="UniProtKB-ARBA"/>
</dbReference>
<dbReference type="InterPro" id="IPR039424">
    <property type="entry name" value="SBP_5"/>
</dbReference>
<dbReference type="SUPFAM" id="SSF53850">
    <property type="entry name" value="Periplasmic binding protein-like II"/>
    <property type="match status" value="1"/>
</dbReference>
<dbReference type="InterPro" id="IPR006311">
    <property type="entry name" value="TAT_signal"/>
</dbReference>
<reference evidence="6" key="2">
    <citation type="journal article" date="2020" name="Microorganisms">
        <title>Osmotic Adaptation and Compatible Solute Biosynthesis of Phototrophic Bacteria as Revealed from Genome Analyses.</title>
        <authorList>
            <person name="Imhoff J.F."/>
            <person name="Rahn T."/>
            <person name="Kunzel S."/>
            <person name="Keller A."/>
            <person name="Neulinger S.C."/>
        </authorList>
    </citation>
    <scope>NUCLEOTIDE SEQUENCE</scope>
    <source>
        <strain evidence="6">LMG 28126</strain>
    </source>
</reference>
<dbReference type="PANTHER" id="PTHR30290:SF10">
    <property type="entry name" value="PERIPLASMIC OLIGOPEPTIDE-BINDING PROTEIN-RELATED"/>
    <property type="match status" value="1"/>
</dbReference>
<dbReference type="Gene3D" id="3.40.190.10">
    <property type="entry name" value="Periplasmic binding protein-like II"/>
    <property type="match status" value="1"/>
</dbReference>
<dbReference type="Pfam" id="PF00496">
    <property type="entry name" value="SBP_bac_5"/>
    <property type="match status" value="1"/>
</dbReference>
<comment type="similarity">
    <text evidence="2">Belongs to the bacterial solute-binding protein 5 family.</text>
</comment>
<evidence type="ECO:0000313" key="7">
    <source>
        <dbReference type="Proteomes" id="UP000706333"/>
    </source>
</evidence>
<evidence type="ECO:0000256" key="1">
    <source>
        <dbReference type="ARBA" id="ARBA00004418"/>
    </source>
</evidence>
<dbReference type="PANTHER" id="PTHR30290">
    <property type="entry name" value="PERIPLASMIC BINDING COMPONENT OF ABC TRANSPORTER"/>
    <property type="match status" value="1"/>
</dbReference>
<dbReference type="Gene3D" id="3.10.105.10">
    <property type="entry name" value="Dipeptide-binding Protein, Domain 3"/>
    <property type="match status" value="1"/>
</dbReference>
<keyword evidence="3" id="KW-0813">Transport</keyword>
<evidence type="ECO:0000259" key="5">
    <source>
        <dbReference type="Pfam" id="PF00496"/>
    </source>
</evidence>
<dbReference type="GO" id="GO:0043190">
    <property type="term" value="C:ATP-binding cassette (ABC) transporter complex"/>
    <property type="evidence" value="ECO:0007669"/>
    <property type="project" value="InterPro"/>
</dbReference>
<dbReference type="InterPro" id="IPR030678">
    <property type="entry name" value="Peptide/Ni-bd"/>
</dbReference>
<evidence type="ECO:0000256" key="3">
    <source>
        <dbReference type="ARBA" id="ARBA00022448"/>
    </source>
</evidence>
<evidence type="ECO:0000256" key="2">
    <source>
        <dbReference type="ARBA" id="ARBA00005695"/>
    </source>
</evidence>
<gene>
    <name evidence="6" type="ORF">CCR87_05945</name>
</gene>
<name>A0A934TJF0_9RHOB</name>
<dbReference type="CDD" id="cd08503">
    <property type="entry name" value="PBP2_NikA_DppA_OppA_like_17"/>
    <property type="match status" value="1"/>
</dbReference>
<sequence>MSDPRIHPAARLHAREVAEGRLSRREFLTRATALGVSVPVAYGLLGVAAPRADTPARRMGGTLRIQQDVRALKDPRSFDWPQLSNFARGWLEYLVEYNRDGSFHPMLLEGWEVDDDAMGYTLRVRPGVTWNDGSPFTARDVAWNFTRWCDRSAEGNSMASRLTGLIDADTGAARDGAIEVVDDLTVRLNLSEPDISIIATCSDYTAAIVQDGDDGQDILRNPVGTGPYLPGDYEVGVRGVLLRNDDHDWWGTEIFGAPALERIEFIDLGTDQSATIAAADAGEIDMTYETVGDFIDLLDAVMERSETVTARTLVIRPNQLSEVDGTRPYADVRVRRALAMAVDNAVLLELGYDDRGVVAENHHVCPIHPEYAELPEPPVFDPAAARALMEEAGMGDFVHELISIDDSWRRPTADAAAAMLRDAGIPVERTVLPGATFWNDWQNYPFSTTDWGHRPLAVQSLALAYRSGEPWNESGFENAEFDALIAEALQIADADARREVMVRIQTLMQEEGVVIQPYWTSVFRHHVPGVVGAEAHPAFEIYPYKLGFAA</sequence>
<comment type="subcellular location">
    <subcellularLocation>
        <location evidence="1">Periplasm</location>
    </subcellularLocation>
</comment>
<dbReference type="AlphaFoldDB" id="A0A934TJF0"/>
<dbReference type="GO" id="GO:1904680">
    <property type="term" value="F:peptide transmembrane transporter activity"/>
    <property type="evidence" value="ECO:0007669"/>
    <property type="project" value="TreeGrafter"/>
</dbReference>
<dbReference type="PROSITE" id="PS51318">
    <property type="entry name" value="TAT"/>
    <property type="match status" value="1"/>
</dbReference>
<organism evidence="6 7">
    <name type="scientific">Rhodobaculum claviforme</name>
    <dbReference type="NCBI Taxonomy" id="1549854"/>
    <lineage>
        <taxon>Bacteria</taxon>
        <taxon>Pseudomonadati</taxon>
        <taxon>Pseudomonadota</taxon>
        <taxon>Alphaproteobacteria</taxon>
        <taxon>Rhodobacterales</taxon>
        <taxon>Paracoccaceae</taxon>
        <taxon>Rhodobaculum</taxon>
    </lineage>
</organism>
<dbReference type="PIRSF" id="PIRSF002741">
    <property type="entry name" value="MppA"/>
    <property type="match status" value="1"/>
</dbReference>
<protein>
    <submittedName>
        <fullName evidence="6">Diguanylate cyclase</fullName>
    </submittedName>
</protein>
<keyword evidence="7" id="KW-1185">Reference proteome</keyword>
<dbReference type="Proteomes" id="UP000706333">
    <property type="component" value="Unassembled WGS sequence"/>
</dbReference>
<comment type="caution">
    <text evidence="6">The sequence shown here is derived from an EMBL/GenBank/DDBJ whole genome shotgun (WGS) entry which is preliminary data.</text>
</comment>
<proteinExistence type="inferred from homology"/>
<feature type="domain" description="Solute-binding protein family 5" evidence="5">
    <location>
        <begin position="103"/>
        <end position="467"/>
    </location>
</feature>
<evidence type="ECO:0000256" key="4">
    <source>
        <dbReference type="ARBA" id="ARBA00022729"/>
    </source>
</evidence>
<dbReference type="EMBL" id="NHSD01000182">
    <property type="protein sequence ID" value="MBK5926890.1"/>
    <property type="molecule type" value="Genomic_DNA"/>
</dbReference>
<dbReference type="InterPro" id="IPR000914">
    <property type="entry name" value="SBP_5_dom"/>
</dbReference>
<keyword evidence="4" id="KW-0732">Signal</keyword>
<reference evidence="6" key="1">
    <citation type="submission" date="2017-05" db="EMBL/GenBank/DDBJ databases">
        <authorList>
            <person name="Imhoff J.F."/>
            <person name="Rahn T."/>
            <person name="Kuenzel S."/>
            <person name="Neulinger S.C."/>
        </authorList>
    </citation>
    <scope>NUCLEOTIDE SEQUENCE</scope>
    <source>
        <strain evidence="6">LMG 28126</strain>
    </source>
</reference>
<accession>A0A934TJF0</accession>